<dbReference type="InterPro" id="IPR050307">
    <property type="entry name" value="Sterol_Desaturase_Related"/>
</dbReference>
<evidence type="ECO:0000259" key="5">
    <source>
        <dbReference type="Pfam" id="PF04116"/>
    </source>
</evidence>
<gene>
    <name evidence="6" type="primary">VlmA</name>
    <name evidence="6" type="ORF">CSHISOI_11743</name>
</gene>
<proteinExistence type="predicted"/>
<dbReference type="InterPro" id="IPR006694">
    <property type="entry name" value="Fatty_acid_hydroxylase"/>
</dbReference>
<reference evidence="6 7" key="1">
    <citation type="journal article" date="2019" name="Sci. Rep.">
        <title>Colletotrichum shisoi sp. nov., an anthracnose pathogen of Perilla frutescens in Japan: molecular phylogenetic, morphological and genomic evidence.</title>
        <authorList>
            <person name="Gan P."/>
            <person name="Tsushima A."/>
            <person name="Hiroyama R."/>
            <person name="Narusaka M."/>
            <person name="Takano Y."/>
            <person name="Narusaka Y."/>
            <person name="Kawaradani M."/>
            <person name="Damm U."/>
            <person name="Shirasu K."/>
        </authorList>
    </citation>
    <scope>NUCLEOTIDE SEQUENCE [LARGE SCALE GENOMIC DNA]</scope>
    <source>
        <strain evidence="6 7">PG-2018a</strain>
    </source>
</reference>
<evidence type="ECO:0000313" key="6">
    <source>
        <dbReference type="EMBL" id="TQN63686.1"/>
    </source>
</evidence>
<keyword evidence="4" id="KW-0472">Membrane</keyword>
<keyword evidence="2" id="KW-0812">Transmembrane</keyword>
<dbReference type="PANTHER" id="PTHR11863">
    <property type="entry name" value="STEROL DESATURASE"/>
    <property type="match status" value="1"/>
</dbReference>
<dbReference type="Pfam" id="PF04116">
    <property type="entry name" value="FA_hydroxylase"/>
    <property type="match status" value="1"/>
</dbReference>
<dbReference type="OrthoDB" id="6354873at2759"/>
<comment type="subcellular location">
    <subcellularLocation>
        <location evidence="1">Membrane</location>
    </subcellularLocation>
</comment>
<comment type="caution">
    <text evidence="6">The sequence shown here is derived from an EMBL/GenBank/DDBJ whole genome shotgun (WGS) entry which is preliminary data.</text>
</comment>
<dbReference type="GO" id="GO:0016020">
    <property type="term" value="C:membrane"/>
    <property type="evidence" value="ECO:0007669"/>
    <property type="project" value="UniProtKB-SubCell"/>
</dbReference>
<evidence type="ECO:0000256" key="4">
    <source>
        <dbReference type="ARBA" id="ARBA00023136"/>
    </source>
</evidence>
<evidence type="ECO:0000256" key="3">
    <source>
        <dbReference type="ARBA" id="ARBA00022989"/>
    </source>
</evidence>
<organism evidence="6 7">
    <name type="scientific">Colletotrichum shisoi</name>
    <dbReference type="NCBI Taxonomy" id="2078593"/>
    <lineage>
        <taxon>Eukaryota</taxon>
        <taxon>Fungi</taxon>
        <taxon>Dikarya</taxon>
        <taxon>Ascomycota</taxon>
        <taxon>Pezizomycotina</taxon>
        <taxon>Sordariomycetes</taxon>
        <taxon>Hypocreomycetidae</taxon>
        <taxon>Glomerellales</taxon>
        <taxon>Glomerellaceae</taxon>
        <taxon>Colletotrichum</taxon>
        <taxon>Colletotrichum destructivum species complex</taxon>
    </lineage>
</organism>
<dbReference type="GO" id="GO:0008610">
    <property type="term" value="P:lipid biosynthetic process"/>
    <property type="evidence" value="ECO:0007669"/>
    <property type="project" value="InterPro"/>
</dbReference>
<keyword evidence="7" id="KW-1185">Reference proteome</keyword>
<accession>A0A5Q4BA22</accession>
<evidence type="ECO:0000256" key="2">
    <source>
        <dbReference type="ARBA" id="ARBA00022692"/>
    </source>
</evidence>
<dbReference type="Proteomes" id="UP000326340">
    <property type="component" value="Unassembled WGS sequence"/>
</dbReference>
<evidence type="ECO:0000256" key="1">
    <source>
        <dbReference type="ARBA" id="ARBA00004370"/>
    </source>
</evidence>
<feature type="domain" description="Fatty acid hydroxylase" evidence="5">
    <location>
        <begin position="69"/>
        <end position="131"/>
    </location>
</feature>
<dbReference type="EMBL" id="PUHP01004549">
    <property type="protein sequence ID" value="TQN63686.1"/>
    <property type="molecule type" value="Genomic_DNA"/>
</dbReference>
<sequence>MRGLGQRHGYLDGDKHERDGVPDQSVKAVLESLVSTATFRSMMAVILAYRSHESPVTVNWKLLPLEIGLYGVVLDFWFYWYHRLMHEVDSLWKYHRTHHLAKHPNPLLTLFADSEQEFFDIAGIPFLTWATLRLLGMPMGF</sequence>
<keyword evidence="3" id="KW-1133">Transmembrane helix</keyword>
<protein>
    <submittedName>
        <fullName evidence="6">Fatty acid hydroxylase vlmA</fullName>
    </submittedName>
</protein>
<evidence type="ECO:0000313" key="7">
    <source>
        <dbReference type="Proteomes" id="UP000326340"/>
    </source>
</evidence>
<dbReference type="GO" id="GO:0005506">
    <property type="term" value="F:iron ion binding"/>
    <property type="evidence" value="ECO:0007669"/>
    <property type="project" value="InterPro"/>
</dbReference>
<dbReference type="AlphaFoldDB" id="A0A5Q4BA22"/>
<name>A0A5Q4BA22_9PEZI</name>
<dbReference type="GO" id="GO:0016491">
    <property type="term" value="F:oxidoreductase activity"/>
    <property type="evidence" value="ECO:0007669"/>
    <property type="project" value="InterPro"/>
</dbReference>